<dbReference type="OrthoDB" id="142769at2"/>
<keyword evidence="4 7" id="KW-0560">Oxidoreductase</keyword>
<evidence type="ECO:0000256" key="4">
    <source>
        <dbReference type="ARBA" id="ARBA00023002"/>
    </source>
</evidence>
<evidence type="ECO:0000256" key="2">
    <source>
        <dbReference type="ARBA" id="ARBA00022617"/>
    </source>
</evidence>
<dbReference type="EMBL" id="VFPH01000002">
    <property type="protein sequence ID" value="TQM38212.1"/>
    <property type="molecule type" value="Genomic_DNA"/>
</dbReference>
<evidence type="ECO:0000313" key="9">
    <source>
        <dbReference type="Proteomes" id="UP000319818"/>
    </source>
</evidence>
<evidence type="ECO:0000256" key="7">
    <source>
        <dbReference type="RuleBase" id="RU000461"/>
    </source>
</evidence>
<dbReference type="RefSeq" id="WP_142104914.1">
    <property type="nucleotide sequence ID" value="NZ_VFPH01000002.1"/>
</dbReference>
<evidence type="ECO:0000256" key="5">
    <source>
        <dbReference type="ARBA" id="ARBA00023004"/>
    </source>
</evidence>
<dbReference type="AlphaFoldDB" id="A0A543FWK1"/>
<dbReference type="CDD" id="cd11029">
    <property type="entry name" value="CYP107-like"/>
    <property type="match status" value="1"/>
</dbReference>
<dbReference type="PANTHER" id="PTHR46696:SF1">
    <property type="entry name" value="CYTOCHROME P450 YJIB-RELATED"/>
    <property type="match status" value="1"/>
</dbReference>
<keyword evidence="3 7" id="KW-0479">Metal-binding</keyword>
<dbReference type="InterPro" id="IPR001128">
    <property type="entry name" value="Cyt_P450"/>
</dbReference>
<evidence type="ECO:0000256" key="6">
    <source>
        <dbReference type="ARBA" id="ARBA00023033"/>
    </source>
</evidence>
<dbReference type="FunFam" id="1.10.630.10:FF:000018">
    <property type="entry name" value="Cytochrome P450 monooxygenase"/>
    <property type="match status" value="1"/>
</dbReference>
<dbReference type="PANTHER" id="PTHR46696">
    <property type="entry name" value="P450, PUTATIVE (EUROFUNG)-RELATED"/>
    <property type="match status" value="1"/>
</dbReference>
<accession>A0A543FWK1</accession>
<gene>
    <name evidence="8" type="ORF">FB388_5442</name>
</gene>
<protein>
    <submittedName>
        <fullName evidence="8">Cytochrome P450</fullName>
    </submittedName>
</protein>
<dbReference type="InterPro" id="IPR017972">
    <property type="entry name" value="Cyt_P450_CS"/>
</dbReference>
<sequence>MTTSTTPSPFTETTGPARHAAFAELATTGPVQKVMLFTGVPAWVVTGYAEARELLAHPALVKIEGGGPHMDAMPPDLNAAMNTHLLGTNPPDHTRLRRLVTAAFTVRRIEALAPRVQEITDALLDALEGEGDGPVDLVDGFGFPLPITVITELLGIPPGDRADFRRWSSVTVNGTVHPPEVYVDAARSMVGYVRELIGAKRADPGDDLLSALIAVHEGGDRLSVDELTSMVFLLLVAGHETTVNLIVSGTYALLRNPDQLALLRAEPDRLPAAVEELLRYDGPVQVTIPAVAAAPIDVGGVTIPAGEIVLPALLAANRDPSRFPEPDRLDITRPSNAHMAFGHGLHHCLGAPLARLEGRIALGTLINRFPRLRLADPAGEPARNPGLLMNGLVALPVVLG</sequence>
<keyword evidence="6 7" id="KW-0503">Monooxygenase</keyword>
<proteinExistence type="inferred from homology"/>
<dbReference type="PROSITE" id="PS00086">
    <property type="entry name" value="CYTOCHROME_P450"/>
    <property type="match status" value="1"/>
</dbReference>
<comment type="caution">
    <text evidence="8">The sequence shown here is derived from an EMBL/GenBank/DDBJ whole genome shotgun (WGS) entry which is preliminary data.</text>
</comment>
<dbReference type="Proteomes" id="UP000319818">
    <property type="component" value="Unassembled WGS sequence"/>
</dbReference>
<dbReference type="InterPro" id="IPR002397">
    <property type="entry name" value="Cyt_P450_B"/>
</dbReference>
<dbReference type="PRINTS" id="PR00359">
    <property type="entry name" value="BP450"/>
</dbReference>
<keyword evidence="2 7" id="KW-0349">Heme</keyword>
<dbReference type="SUPFAM" id="SSF48264">
    <property type="entry name" value="Cytochrome P450"/>
    <property type="match status" value="1"/>
</dbReference>
<dbReference type="GO" id="GO:0016705">
    <property type="term" value="F:oxidoreductase activity, acting on paired donors, with incorporation or reduction of molecular oxygen"/>
    <property type="evidence" value="ECO:0007669"/>
    <property type="project" value="InterPro"/>
</dbReference>
<name>A0A543FWK1_9PSEU</name>
<dbReference type="GO" id="GO:0020037">
    <property type="term" value="F:heme binding"/>
    <property type="evidence" value="ECO:0007669"/>
    <property type="project" value="InterPro"/>
</dbReference>
<dbReference type="Gene3D" id="1.10.630.10">
    <property type="entry name" value="Cytochrome P450"/>
    <property type="match status" value="1"/>
</dbReference>
<keyword evidence="5 7" id="KW-0408">Iron</keyword>
<reference evidence="8 9" key="1">
    <citation type="submission" date="2019-06" db="EMBL/GenBank/DDBJ databases">
        <title>Sequencing the genomes of 1000 actinobacteria strains.</title>
        <authorList>
            <person name="Klenk H.-P."/>
        </authorList>
    </citation>
    <scope>NUCLEOTIDE SEQUENCE [LARGE SCALE GENOMIC DNA]</scope>
    <source>
        <strain evidence="8 9">DSM 45511</strain>
    </source>
</reference>
<dbReference type="GO" id="GO:0005506">
    <property type="term" value="F:iron ion binding"/>
    <property type="evidence" value="ECO:0007669"/>
    <property type="project" value="InterPro"/>
</dbReference>
<dbReference type="InterPro" id="IPR036396">
    <property type="entry name" value="Cyt_P450_sf"/>
</dbReference>
<dbReference type="GO" id="GO:0004497">
    <property type="term" value="F:monooxygenase activity"/>
    <property type="evidence" value="ECO:0007669"/>
    <property type="project" value="UniProtKB-KW"/>
</dbReference>
<keyword evidence="9" id="KW-1185">Reference proteome</keyword>
<organism evidence="8 9">
    <name type="scientific">Pseudonocardia cypriaca</name>
    <dbReference type="NCBI Taxonomy" id="882449"/>
    <lineage>
        <taxon>Bacteria</taxon>
        <taxon>Bacillati</taxon>
        <taxon>Actinomycetota</taxon>
        <taxon>Actinomycetes</taxon>
        <taxon>Pseudonocardiales</taxon>
        <taxon>Pseudonocardiaceae</taxon>
        <taxon>Pseudonocardia</taxon>
    </lineage>
</organism>
<evidence type="ECO:0000313" key="8">
    <source>
        <dbReference type="EMBL" id="TQM38212.1"/>
    </source>
</evidence>
<evidence type="ECO:0000256" key="3">
    <source>
        <dbReference type="ARBA" id="ARBA00022723"/>
    </source>
</evidence>
<dbReference type="Pfam" id="PF00067">
    <property type="entry name" value="p450"/>
    <property type="match status" value="1"/>
</dbReference>
<evidence type="ECO:0000256" key="1">
    <source>
        <dbReference type="ARBA" id="ARBA00010617"/>
    </source>
</evidence>
<comment type="similarity">
    <text evidence="1 7">Belongs to the cytochrome P450 family.</text>
</comment>